<dbReference type="Proteomes" id="UP000685013">
    <property type="component" value="Chromosome 7"/>
</dbReference>
<dbReference type="AlphaFoldDB" id="A0AAV6NB17"/>
<keyword evidence="2" id="KW-1185">Reference proteome</keyword>
<sequence>MFSNRSSRAVLRGNSLRISLGTPYMKEKFVLPNCCKKMEISCGSSGLESRLESEGSISLYGGRWIKLRRCCRRSEDSRKKLKLLQQLLLLVWKRHQNSKEVCSRKLVSNTLESARRPRDVGYGLLISSNYMEQCHRWKHSKACHLETALDDSLT</sequence>
<protein>
    <submittedName>
        <fullName evidence="1">Uncharacterized protein</fullName>
    </submittedName>
</protein>
<accession>A0AAV6NB17</accession>
<reference evidence="1 2" key="1">
    <citation type="journal article" date="2021" name="Hortic Res">
        <title>The domestication of Cucurbita argyrosperma as revealed by the genome of its wild relative.</title>
        <authorList>
            <person name="Barrera-Redondo J."/>
            <person name="Sanchez-de la Vega G."/>
            <person name="Aguirre-Liguori J.A."/>
            <person name="Castellanos-Morales G."/>
            <person name="Gutierrez-Guerrero Y.T."/>
            <person name="Aguirre-Dugua X."/>
            <person name="Aguirre-Planter E."/>
            <person name="Tenaillon M.I."/>
            <person name="Lira-Saade R."/>
            <person name="Eguiarte L.E."/>
        </authorList>
    </citation>
    <scope>NUCLEOTIDE SEQUENCE [LARGE SCALE GENOMIC DNA]</scope>
    <source>
        <strain evidence="1">JBR-2021</strain>
    </source>
</reference>
<evidence type="ECO:0000313" key="1">
    <source>
        <dbReference type="EMBL" id="KAG6594824.1"/>
    </source>
</evidence>
<comment type="caution">
    <text evidence="1">The sequence shown here is derived from an EMBL/GenBank/DDBJ whole genome shotgun (WGS) entry which is preliminary data.</text>
</comment>
<name>A0AAV6NB17_9ROSI</name>
<organism evidence="1 2">
    <name type="scientific">Cucurbita argyrosperma subsp. sororia</name>
    <dbReference type="NCBI Taxonomy" id="37648"/>
    <lineage>
        <taxon>Eukaryota</taxon>
        <taxon>Viridiplantae</taxon>
        <taxon>Streptophyta</taxon>
        <taxon>Embryophyta</taxon>
        <taxon>Tracheophyta</taxon>
        <taxon>Spermatophyta</taxon>
        <taxon>Magnoliopsida</taxon>
        <taxon>eudicotyledons</taxon>
        <taxon>Gunneridae</taxon>
        <taxon>Pentapetalae</taxon>
        <taxon>rosids</taxon>
        <taxon>fabids</taxon>
        <taxon>Cucurbitales</taxon>
        <taxon>Cucurbitaceae</taxon>
        <taxon>Cucurbiteae</taxon>
        <taxon>Cucurbita</taxon>
    </lineage>
</organism>
<feature type="non-terminal residue" evidence="1">
    <location>
        <position position="1"/>
    </location>
</feature>
<evidence type="ECO:0000313" key="2">
    <source>
        <dbReference type="Proteomes" id="UP000685013"/>
    </source>
</evidence>
<gene>
    <name evidence="1" type="ORF">SDJN03_11377</name>
</gene>
<dbReference type="EMBL" id="JAGKQH010000007">
    <property type="protein sequence ID" value="KAG6594824.1"/>
    <property type="molecule type" value="Genomic_DNA"/>
</dbReference>
<proteinExistence type="predicted"/>